<protein>
    <recommendedName>
        <fullName evidence="1">HTH merR-type domain-containing protein</fullName>
    </recommendedName>
</protein>
<dbReference type="GO" id="GO:0006355">
    <property type="term" value="P:regulation of DNA-templated transcription"/>
    <property type="evidence" value="ECO:0007669"/>
    <property type="project" value="InterPro"/>
</dbReference>
<name>X1V156_9ZZZZ</name>
<accession>X1V156</accession>
<dbReference type="EMBL" id="BARW01018386">
    <property type="protein sequence ID" value="GAI98374.1"/>
    <property type="molecule type" value="Genomic_DNA"/>
</dbReference>
<dbReference type="Gene3D" id="1.10.10.60">
    <property type="entry name" value="Homeodomain-like"/>
    <property type="match status" value="1"/>
</dbReference>
<reference evidence="2" key="1">
    <citation type="journal article" date="2014" name="Front. Microbiol.">
        <title>High frequency of phylogenetically diverse reductive dehalogenase-homologous genes in deep subseafloor sedimentary metagenomes.</title>
        <authorList>
            <person name="Kawai M."/>
            <person name="Futagami T."/>
            <person name="Toyoda A."/>
            <person name="Takaki Y."/>
            <person name="Nishi S."/>
            <person name="Hori S."/>
            <person name="Arai W."/>
            <person name="Tsubouchi T."/>
            <person name="Morono Y."/>
            <person name="Uchiyama I."/>
            <person name="Ito T."/>
            <person name="Fujiyama A."/>
            <person name="Inagaki F."/>
            <person name="Takami H."/>
        </authorList>
    </citation>
    <scope>NUCLEOTIDE SEQUENCE</scope>
    <source>
        <strain evidence="2">Expedition CK06-06</strain>
    </source>
</reference>
<feature type="domain" description="HTH merR-type" evidence="1">
    <location>
        <begin position="142"/>
        <end position="166"/>
    </location>
</feature>
<dbReference type="AlphaFoldDB" id="X1V156"/>
<gene>
    <name evidence="2" type="ORF">S12H4_31491</name>
</gene>
<dbReference type="InterPro" id="IPR006120">
    <property type="entry name" value="Resolvase_HTH_dom"/>
</dbReference>
<organism evidence="2">
    <name type="scientific">marine sediment metagenome</name>
    <dbReference type="NCBI Taxonomy" id="412755"/>
    <lineage>
        <taxon>unclassified sequences</taxon>
        <taxon>metagenomes</taxon>
        <taxon>ecological metagenomes</taxon>
    </lineage>
</organism>
<sequence>DEGYLPYHARRSMAATSVEMSQILNLSRQRDQTLIFVTQEARQIDRNVASSANVVVFKDLGFLQLEFDRRELNKIATSAREAFTTIVTGDKRRCSYVYSPDSDFMGLMENSLPTFWKDKLSHIFATPGEVIPRAPKKTRLDQRIERAKQLKQQGLSLGKIARLMGVTKSTIKNYLEDYPYKR</sequence>
<proteinExistence type="predicted"/>
<feature type="non-terminal residue" evidence="2">
    <location>
        <position position="1"/>
    </location>
</feature>
<dbReference type="PROSITE" id="PS50937">
    <property type="entry name" value="HTH_MERR_2"/>
    <property type="match status" value="1"/>
</dbReference>
<evidence type="ECO:0000313" key="2">
    <source>
        <dbReference type="EMBL" id="GAI98374.1"/>
    </source>
</evidence>
<dbReference type="InterPro" id="IPR000551">
    <property type="entry name" value="MerR-type_HTH_dom"/>
</dbReference>
<comment type="caution">
    <text evidence="2">The sequence shown here is derived from an EMBL/GenBank/DDBJ whole genome shotgun (WGS) entry which is preliminary data.</text>
</comment>
<dbReference type="GO" id="GO:0003677">
    <property type="term" value="F:DNA binding"/>
    <property type="evidence" value="ECO:0007669"/>
    <property type="project" value="InterPro"/>
</dbReference>
<dbReference type="Pfam" id="PF02796">
    <property type="entry name" value="HTH_7"/>
    <property type="match status" value="1"/>
</dbReference>
<dbReference type="GO" id="GO:0000150">
    <property type="term" value="F:DNA strand exchange activity"/>
    <property type="evidence" value="ECO:0007669"/>
    <property type="project" value="InterPro"/>
</dbReference>
<evidence type="ECO:0000259" key="1">
    <source>
        <dbReference type="PROSITE" id="PS50937"/>
    </source>
</evidence>